<dbReference type="GO" id="GO:0019433">
    <property type="term" value="P:triglyceride catabolic process"/>
    <property type="evidence" value="ECO:0007669"/>
    <property type="project" value="TreeGrafter"/>
</dbReference>
<dbReference type="InterPro" id="IPR029058">
    <property type="entry name" value="AB_hydrolase_fold"/>
</dbReference>
<feature type="domain" description="Alpha/beta hydrolase fold-3" evidence="1">
    <location>
        <begin position="41"/>
        <end position="256"/>
    </location>
</feature>
<dbReference type="Gene3D" id="3.40.50.1820">
    <property type="entry name" value="alpha/beta hydrolase"/>
    <property type="match status" value="1"/>
</dbReference>
<reference evidence="2" key="1">
    <citation type="journal article" date="2020" name="Stud. Mycol.">
        <title>101 Dothideomycetes genomes: a test case for predicting lifestyles and emergence of pathogens.</title>
        <authorList>
            <person name="Haridas S."/>
            <person name="Albert R."/>
            <person name="Binder M."/>
            <person name="Bloem J."/>
            <person name="Labutti K."/>
            <person name="Salamov A."/>
            <person name="Andreopoulos B."/>
            <person name="Baker S."/>
            <person name="Barry K."/>
            <person name="Bills G."/>
            <person name="Bluhm B."/>
            <person name="Cannon C."/>
            <person name="Castanera R."/>
            <person name="Culley D."/>
            <person name="Daum C."/>
            <person name="Ezra D."/>
            <person name="Gonzalez J."/>
            <person name="Henrissat B."/>
            <person name="Kuo A."/>
            <person name="Liang C."/>
            <person name="Lipzen A."/>
            <person name="Lutzoni F."/>
            <person name="Magnuson J."/>
            <person name="Mondo S."/>
            <person name="Nolan M."/>
            <person name="Ohm R."/>
            <person name="Pangilinan J."/>
            <person name="Park H.-J."/>
            <person name="Ramirez L."/>
            <person name="Alfaro M."/>
            <person name="Sun H."/>
            <person name="Tritt A."/>
            <person name="Yoshinaga Y."/>
            <person name="Zwiers L.-H."/>
            <person name="Turgeon B."/>
            <person name="Goodwin S."/>
            <person name="Spatafora J."/>
            <person name="Crous P."/>
            <person name="Grigoriev I."/>
        </authorList>
    </citation>
    <scope>NUCLEOTIDE SEQUENCE</scope>
    <source>
        <strain evidence="2">CBS 133067</strain>
    </source>
</reference>
<comment type="caution">
    <text evidence="2">The sequence shown here is derived from an EMBL/GenBank/DDBJ whole genome shotgun (WGS) entry which is preliminary data.</text>
</comment>
<accession>A0A9P4IVH3</accession>
<dbReference type="EMBL" id="ML978121">
    <property type="protein sequence ID" value="KAF2105031.1"/>
    <property type="molecule type" value="Genomic_DNA"/>
</dbReference>
<dbReference type="GO" id="GO:0005829">
    <property type="term" value="C:cytosol"/>
    <property type="evidence" value="ECO:0007669"/>
    <property type="project" value="TreeGrafter"/>
</dbReference>
<proteinExistence type="predicted"/>
<dbReference type="Pfam" id="PF07859">
    <property type="entry name" value="Abhydrolase_3"/>
    <property type="match status" value="1"/>
</dbReference>
<dbReference type="Proteomes" id="UP000799772">
    <property type="component" value="Unassembled WGS sequence"/>
</dbReference>
<dbReference type="GO" id="GO:0004806">
    <property type="term" value="F:triacylglycerol lipase activity"/>
    <property type="evidence" value="ECO:0007669"/>
    <property type="project" value="TreeGrafter"/>
</dbReference>
<dbReference type="SUPFAM" id="SSF53474">
    <property type="entry name" value="alpha/beta-Hydrolases"/>
    <property type="match status" value="1"/>
</dbReference>
<dbReference type="InterPro" id="IPR013094">
    <property type="entry name" value="AB_hydrolase_3"/>
</dbReference>
<evidence type="ECO:0000313" key="2">
    <source>
        <dbReference type="EMBL" id="KAF2105031.1"/>
    </source>
</evidence>
<dbReference type="PANTHER" id="PTHR23025">
    <property type="entry name" value="TRIACYLGLYCEROL LIPASE"/>
    <property type="match status" value="1"/>
</dbReference>
<dbReference type="PANTHER" id="PTHR23025:SF4">
    <property type="entry name" value="ALPHA_BETA HYDROLASE FOLD-3 DOMAIN-CONTAINING PROTEIN"/>
    <property type="match status" value="1"/>
</dbReference>
<evidence type="ECO:0000313" key="3">
    <source>
        <dbReference type="Proteomes" id="UP000799772"/>
    </source>
</evidence>
<sequence length="281" mass="30677">MQLKDSKGVSRNDITVTARDGHKIAVRVYQPDPSPGSAPLVIFLHGGGFVLGGLENEELLCTLFAQRLKVVVLNVDYRLAPENPFPAAPNDAWDVVKWAAGNASQVGADPSKGFVVGGVSAGGNLAAVCAHLARDEKLSPPITGSMLQIPMVLQLDSIEEKYRPEINSYEQNKDAPVLSQKSIDLFEGLYKADHKSHLQNLFAPPTNFSGLPPTYFQICGMDPLRDEGLLYERLLREEYGTKTKLDVYGGLPHGFWSFAPEMSKSKKAIEDAVEGIKWLLG</sequence>
<name>A0A9P4IVH3_9PEZI</name>
<protein>
    <recommendedName>
        <fullName evidence="1">Alpha/beta hydrolase fold-3 domain-containing protein</fullName>
    </recommendedName>
</protein>
<dbReference type="AlphaFoldDB" id="A0A9P4IVH3"/>
<dbReference type="OrthoDB" id="408631at2759"/>
<evidence type="ECO:0000259" key="1">
    <source>
        <dbReference type="Pfam" id="PF07859"/>
    </source>
</evidence>
<dbReference type="GO" id="GO:0004771">
    <property type="term" value="F:sterol ester esterase activity"/>
    <property type="evidence" value="ECO:0007669"/>
    <property type="project" value="TreeGrafter"/>
</dbReference>
<organism evidence="2 3">
    <name type="scientific">Rhizodiscina lignyota</name>
    <dbReference type="NCBI Taxonomy" id="1504668"/>
    <lineage>
        <taxon>Eukaryota</taxon>
        <taxon>Fungi</taxon>
        <taxon>Dikarya</taxon>
        <taxon>Ascomycota</taxon>
        <taxon>Pezizomycotina</taxon>
        <taxon>Dothideomycetes</taxon>
        <taxon>Pleosporomycetidae</taxon>
        <taxon>Aulographales</taxon>
        <taxon>Rhizodiscinaceae</taxon>
        <taxon>Rhizodiscina</taxon>
    </lineage>
</organism>
<keyword evidence="3" id="KW-1185">Reference proteome</keyword>
<gene>
    <name evidence="2" type="ORF">NA57DRAFT_63239</name>
</gene>